<dbReference type="InterPro" id="IPR001867">
    <property type="entry name" value="OmpR/PhoB-type_DNA-bd"/>
</dbReference>
<comment type="caution">
    <text evidence="4">The sequence shown here is derived from an EMBL/GenBank/DDBJ whole genome shotgun (WGS) entry which is preliminary data.</text>
</comment>
<dbReference type="GO" id="GO:0000160">
    <property type="term" value="P:phosphorelay signal transduction system"/>
    <property type="evidence" value="ECO:0007669"/>
    <property type="project" value="InterPro"/>
</dbReference>
<dbReference type="SMART" id="SM00028">
    <property type="entry name" value="TPR"/>
    <property type="match status" value="2"/>
</dbReference>
<dbReference type="SUPFAM" id="SSF46894">
    <property type="entry name" value="C-terminal effector domain of the bipartite response regulators"/>
    <property type="match status" value="1"/>
</dbReference>
<evidence type="ECO:0000313" key="5">
    <source>
        <dbReference type="Proteomes" id="UP000288058"/>
    </source>
</evidence>
<dbReference type="Pfam" id="PF00486">
    <property type="entry name" value="Trans_reg_C"/>
    <property type="match status" value="1"/>
</dbReference>
<dbReference type="GO" id="GO:0006355">
    <property type="term" value="P:regulation of DNA-templated transcription"/>
    <property type="evidence" value="ECO:0007669"/>
    <property type="project" value="InterPro"/>
</dbReference>
<gene>
    <name evidence="4" type="ORF">CWI78_06580</name>
</gene>
<dbReference type="AlphaFoldDB" id="A0A432Z088"/>
<sequence>MNDLSIKTDSAELVECTSAGLVVDVQMQRVTFEGRPLAIRGLTYKLLIEFLLSERRVLSTSQLAESVWGKTHVSDETIAQRVSLLRKCLSPVGEDLIASERNEGYKWLAQVELNHKSDAAEISFSESKTNSRSLLIKSSVLVALVLLAIWLFRLNSPQEAQHSQLSEHPLLLQKAFEFAGQNNAASNSIATELFTEFLANNPSNIDAHIGLATAYIERFVKFEGQELFLGFAAELIDTLTEMGAPVWQVSKLQAYYFDAKGEIDQAIFYYEKALEHNSEAARQIAASLAYLYVRKGRLYESLQLNLTVLNAQQGYTVLQIAEILYLSQATGLSKDWVELAYKLAPNDAFVVTQYARDLHTRGESEEAYSALEKFHGFNLGTAFSYTTLAELAMIDERWELADRSLQKATNLEQGYFYSQTLHYWLFKNNFTEDTVPRPSLTNSNNVWPNWYTARSVVEIADGDYGAAKRSLASAISQGYLDYTYVQIMPIFSPLVDDPDFNTLVNQMIRSVNSERIKINTSSLPDPNLIEQAI</sequence>
<evidence type="ECO:0000256" key="2">
    <source>
        <dbReference type="PROSITE-ProRule" id="PRU01091"/>
    </source>
</evidence>
<dbReference type="EMBL" id="PIQC01000004">
    <property type="protein sequence ID" value="RUO69584.1"/>
    <property type="molecule type" value="Genomic_DNA"/>
</dbReference>
<dbReference type="GO" id="GO:0003677">
    <property type="term" value="F:DNA binding"/>
    <property type="evidence" value="ECO:0007669"/>
    <property type="project" value="UniProtKB-UniRule"/>
</dbReference>
<dbReference type="RefSeq" id="WP_126781437.1">
    <property type="nucleotide sequence ID" value="NZ_PIQC01000004.1"/>
</dbReference>
<dbReference type="Gene3D" id="1.10.10.10">
    <property type="entry name" value="Winged helix-like DNA-binding domain superfamily/Winged helix DNA-binding domain"/>
    <property type="match status" value="1"/>
</dbReference>
<dbReference type="CDD" id="cd00383">
    <property type="entry name" value="trans_reg_C"/>
    <property type="match status" value="1"/>
</dbReference>
<dbReference type="InterPro" id="IPR016032">
    <property type="entry name" value="Sig_transdc_resp-reg_C-effctor"/>
</dbReference>
<dbReference type="InterPro" id="IPR036388">
    <property type="entry name" value="WH-like_DNA-bd_sf"/>
</dbReference>
<dbReference type="OrthoDB" id="6307429at2"/>
<dbReference type="SMART" id="SM00862">
    <property type="entry name" value="Trans_reg_C"/>
    <property type="match status" value="1"/>
</dbReference>
<organism evidence="4 5">
    <name type="scientific">Idiomarina ramblicola</name>
    <dbReference type="NCBI Taxonomy" id="263724"/>
    <lineage>
        <taxon>Bacteria</taxon>
        <taxon>Pseudomonadati</taxon>
        <taxon>Pseudomonadota</taxon>
        <taxon>Gammaproteobacteria</taxon>
        <taxon>Alteromonadales</taxon>
        <taxon>Idiomarinaceae</taxon>
        <taxon>Idiomarina</taxon>
    </lineage>
</organism>
<dbReference type="Proteomes" id="UP000288058">
    <property type="component" value="Unassembled WGS sequence"/>
</dbReference>
<keyword evidence="5" id="KW-1185">Reference proteome</keyword>
<dbReference type="Gene3D" id="1.25.40.10">
    <property type="entry name" value="Tetratricopeptide repeat domain"/>
    <property type="match status" value="2"/>
</dbReference>
<name>A0A432Z088_9GAMM</name>
<dbReference type="InterPro" id="IPR019734">
    <property type="entry name" value="TPR_rpt"/>
</dbReference>
<protein>
    <recommendedName>
        <fullName evidence="3">OmpR/PhoB-type domain-containing protein</fullName>
    </recommendedName>
</protein>
<dbReference type="SUPFAM" id="SSF48452">
    <property type="entry name" value="TPR-like"/>
    <property type="match status" value="1"/>
</dbReference>
<evidence type="ECO:0000259" key="3">
    <source>
        <dbReference type="PROSITE" id="PS51755"/>
    </source>
</evidence>
<evidence type="ECO:0000256" key="1">
    <source>
        <dbReference type="ARBA" id="ARBA00023125"/>
    </source>
</evidence>
<accession>A0A432Z088</accession>
<dbReference type="PROSITE" id="PS51755">
    <property type="entry name" value="OMPR_PHOB"/>
    <property type="match status" value="1"/>
</dbReference>
<dbReference type="InterPro" id="IPR011990">
    <property type="entry name" value="TPR-like_helical_dom_sf"/>
</dbReference>
<feature type="DNA-binding region" description="OmpR/PhoB-type" evidence="2">
    <location>
        <begin position="13"/>
        <end position="109"/>
    </location>
</feature>
<feature type="domain" description="OmpR/PhoB-type" evidence="3">
    <location>
        <begin position="13"/>
        <end position="109"/>
    </location>
</feature>
<keyword evidence="1 2" id="KW-0238">DNA-binding</keyword>
<evidence type="ECO:0000313" key="4">
    <source>
        <dbReference type="EMBL" id="RUO69584.1"/>
    </source>
</evidence>
<proteinExistence type="predicted"/>
<reference evidence="5" key="1">
    <citation type="journal article" date="2018" name="Front. Microbiol.">
        <title>Genome-Based Analysis Reveals the Taxonomy and Diversity of the Family Idiomarinaceae.</title>
        <authorList>
            <person name="Liu Y."/>
            <person name="Lai Q."/>
            <person name="Shao Z."/>
        </authorList>
    </citation>
    <scope>NUCLEOTIDE SEQUENCE [LARGE SCALE GENOMIC DNA]</scope>
    <source>
        <strain evidence="5">R22</strain>
    </source>
</reference>